<evidence type="ECO:0000256" key="17">
    <source>
        <dbReference type="RuleBase" id="RU003297"/>
    </source>
</evidence>
<evidence type="ECO:0000256" key="4">
    <source>
        <dbReference type="ARBA" id="ARBA00012944"/>
    </source>
</evidence>
<evidence type="ECO:0000256" key="13">
    <source>
        <dbReference type="ARBA" id="ARBA00023075"/>
    </source>
</evidence>
<evidence type="ECO:0000313" key="19">
    <source>
        <dbReference type="EMBL" id="AAU14228.1"/>
    </source>
</evidence>
<evidence type="ECO:0000256" key="12">
    <source>
        <dbReference type="ARBA" id="ARBA00023027"/>
    </source>
</evidence>
<keyword evidence="9" id="KW-1278">Translocase</keyword>
<feature type="transmembrane region" description="Helical" evidence="17">
    <location>
        <begin position="163"/>
        <end position="186"/>
    </location>
</feature>
<dbReference type="GO" id="GO:0042773">
    <property type="term" value="P:ATP synthesis coupled electron transport"/>
    <property type="evidence" value="ECO:0007669"/>
    <property type="project" value="InterPro"/>
</dbReference>
<dbReference type="GO" id="GO:0003954">
    <property type="term" value="F:NADH dehydrogenase activity"/>
    <property type="evidence" value="ECO:0007669"/>
    <property type="project" value="TreeGrafter"/>
</dbReference>
<proteinExistence type="inferred from homology"/>
<evidence type="ECO:0000256" key="6">
    <source>
        <dbReference type="ARBA" id="ARBA00022448"/>
    </source>
</evidence>
<feature type="transmembrane region" description="Helical" evidence="17">
    <location>
        <begin position="198"/>
        <end position="217"/>
    </location>
</feature>
<keyword evidence="11 17" id="KW-1133">Transmembrane helix</keyword>
<reference evidence="19" key="1">
    <citation type="journal article" date="2004" name="Appl. Environ. Microbiol.">
        <title>Evolutionary relationships of primary prokaryotic endosymbionts of whiteflies and their hosts.</title>
        <authorList>
            <person name="Thao M.L."/>
            <person name="Baumann P."/>
        </authorList>
    </citation>
    <scope>NUCLEOTIDE SEQUENCE</scope>
</reference>
<feature type="transmembrane region" description="Helical" evidence="17">
    <location>
        <begin position="126"/>
        <end position="143"/>
    </location>
</feature>
<dbReference type="RefSeq" id="YP_086822.1">
    <property type="nucleotide sequence ID" value="NC_006280.1"/>
</dbReference>
<reference evidence="19" key="2">
    <citation type="journal article" date="2004" name="BMC Evol. Biol.">
        <title>Organization of the mitochondrial genomes of whiteflies, aphids, and psyllids (Hemiptera, Sternorrhyncha).</title>
        <authorList>
            <person name="Thao M.L."/>
            <person name="Baumann L."/>
            <person name="Baumann P."/>
        </authorList>
    </citation>
    <scope>NUCLEOTIDE SEQUENCE</scope>
</reference>
<keyword evidence="7 17" id="KW-0679">Respiratory chain</keyword>
<evidence type="ECO:0000256" key="10">
    <source>
        <dbReference type="ARBA" id="ARBA00022982"/>
    </source>
</evidence>
<dbReference type="InterPro" id="IPR003918">
    <property type="entry name" value="NADH_UbQ_OxRdtase"/>
</dbReference>
<keyword evidence="14 17" id="KW-0496">Mitochondrion</keyword>
<keyword evidence="12 17" id="KW-0520">NAD</keyword>
<feature type="transmembrane region" description="Helical" evidence="17">
    <location>
        <begin position="254"/>
        <end position="273"/>
    </location>
</feature>
<evidence type="ECO:0000256" key="3">
    <source>
        <dbReference type="ARBA" id="ARBA00009025"/>
    </source>
</evidence>
<dbReference type="AlphaFoldDB" id="Q674N2"/>
<name>Q674N2_TRIVP</name>
<dbReference type="GO" id="GO:0015990">
    <property type="term" value="P:electron transport coupled proton transport"/>
    <property type="evidence" value="ECO:0007669"/>
    <property type="project" value="TreeGrafter"/>
</dbReference>
<evidence type="ECO:0000256" key="11">
    <source>
        <dbReference type="ARBA" id="ARBA00022989"/>
    </source>
</evidence>
<dbReference type="CTD" id="4538"/>
<dbReference type="GO" id="GO:0048039">
    <property type="term" value="F:ubiquinone binding"/>
    <property type="evidence" value="ECO:0007669"/>
    <property type="project" value="TreeGrafter"/>
</dbReference>
<keyword evidence="15 17" id="KW-0472">Membrane</keyword>
<keyword evidence="8 17" id="KW-0812">Transmembrane</keyword>
<feature type="transmembrane region" description="Helical" evidence="17">
    <location>
        <begin position="229"/>
        <end position="247"/>
    </location>
</feature>
<comment type="catalytic activity">
    <reaction evidence="16 17">
        <text>a ubiquinone + NADH + 5 H(+)(in) = a ubiquinol + NAD(+) + 4 H(+)(out)</text>
        <dbReference type="Rhea" id="RHEA:29091"/>
        <dbReference type="Rhea" id="RHEA-COMP:9565"/>
        <dbReference type="Rhea" id="RHEA-COMP:9566"/>
        <dbReference type="ChEBI" id="CHEBI:15378"/>
        <dbReference type="ChEBI" id="CHEBI:16389"/>
        <dbReference type="ChEBI" id="CHEBI:17976"/>
        <dbReference type="ChEBI" id="CHEBI:57540"/>
        <dbReference type="ChEBI" id="CHEBI:57945"/>
        <dbReference type="EC" id="7.1.1.2"/>
    </reaction>
</comment>
<dbReference type="PANTHER" id="PTHR43507:SF20">
    <property type="entry name" value="NADH-UBIQUINONE OXIDOREDUCTASE CHAIN 4"/>
    <property type="match status" value="1"/>
</dbReference>
<evidence type="ECO:0000256" key="16">
    <source>
        <dbReference type="ARBA" id="ARBA00049551"/>
    </source>
</evidence>
<evidence type="ECO:0000256" key="2">
    <source>
        <dbReference type="ARBA" id="ARBA00004225"/>
    </source>
</evidence>
<protein>
    <recommendedName>
        <fullName evidence="5 17">NADH-ubiquinone oxidoreductase chain 4</fullName>
        <ecNumber evidence="4 17">7.1.1.2</ecNumber>
    </recommendedName>
</protein>
<evidence type="ECO:0000256" key="15">
    <source>
        <dbReference type="ARBA" id="ARBA00023136"/>
    </source>
</evidence>
<dbReference type="Pfam" id="PF00361">
    <property type="entry name" value="Proton_antipo_M"/>
    <property type="match status" value="1"/>
</dbReference>
<evidence type="ECO:0000256" key="8">
    <source>
        <dbReference type="ARBA" id="ARBA00022692"/>
    </source>
</evidence>
<evidence type="ECO:0000256" key="7">
    <source>
        <dbReference type="ARBA" id="ARBA00022660"/>
    </source>
</evidence>
<dbReference type="PANTHER" id="PTHR43507">
    <property type="entry name" value="NADH-UBIQUINONE OXIDOREDUCTASE CHAIN 4"/>
    <property type="match status" value="1"/>
</dbReference>
<feature type="transmembrane region" description="Helical" evidence="17">
    <location>
        <begin position="100"/>
        <end position="119"/>
    </location>
</feature>
<dbReference type="EMBL" id="AY521265">
    <property type="protein sequence ID" value="AAU14228.1"/>
    <property type="molecule type" value="Genomic_DNA"/>
</dbReference>
<feature type="transmembrane region" description="Helical" evidence="17">
    <location>
        <begin position="75"/>
        <end position="94"/>
    </location>
</feature>
<evidence type="ECO:0000259" key="18">
    <source>
        <dbReference type="Pfam" id="PF00361"/>
    </source>
</evidence>
<organism evidence="19">
    <name type="scientific">Trialeurodes vaporariorum</name>
    <name type="common">Greenhouse whitefly</name>
    <name type="synonym">Aleyrodes vaporariorum</name>
    <dbReference type="NCBI Taxonomy" id="88556"/>
    <lineage>
        <taxon>Eukaryota</taxon>
        <taxon>Metazoa</taxon>
        <taxon>Ecdysozoa</taxon>
        <taxon>Arthropoda</taxon>
        <taxon>Hexapoda</taxon>
        <taxon>Insecta</taxon>
        <taxon>Pterygota</taxon>
        <taxon>Neoptera</taxon>
        <taxon>Paraneoptera</taxon>
        <taxon>Hemiptera</taxon>
        <taxon>Sternorrhyncha</taxon>
        <taxon>Aleyrodoidea</taxon>
        <taxon>Aleyrodidae</taxon>
        <taxon>Aleyrodinae</taxon>
        <taxon>Trialeurodes</taxon>
    </lineage>
</organism>
<feature type="transmembrane region" description="Helical" evidence="17">
    <location>
        <begin position="362"/>
        <end position="382"/>
    </location>
</feature>
<sequence length="425" mass="48622">MKFITALVMIMIMEKKTKMFGISTVALMLNFSLQNYEFSKACLALLSDHLSFWMVNLSLWIMLMTMNFKMKEKTTFSTLMTATAVLLVITFSVWNFMMFYIMFEIMMIMMFIFIIMWGYQPERMEASLYMIFFTLVFSTPLFFSINLSLNSLDFTITWMKKSIALYLGFMMVFMVKLPLFFIHLWLPKAHVESPTFGSMILAAIMLKLGGYGVIRMGMSVIQFKKENSLILATALWSAILLSTVCMMQNDLKTIVAYSSVVHVMIMLTNLIMYKQKSVTASLVIMIGHGLTSSGLFFMLNASYNTSKSRSSIINKGIMETSPQMSTLWFILCMSNTPMPPSLNMLGEIMCMKSILVWNSKLMLMMMILMMVSAMYSVYMFYIKSHGQKSTLIKTAYASTSHNMTVSSMHAFPMLAIMIKPIMVNG</sequence>
<evidence type="ECO:0000256" key="9">
    <source>
        <dbReference type="ARBA" id="ARBA00022967"/>
    </source>
</evidence>
<comment type="function">
    <text evidence="17">Core subunit of the mitochondrial membrane respiratory chain NADH dehydrogenase (Complex I) which catalyzes electron transfer from NADH through the respiratory chain, using ubiquinone as an electron acceptor. Essential for the catalytic activity and assembly of complex I.</text>
</comment>
<comment type="subcellular location">
    <subcellularLocation>
        <location evidence="2 17">Mitochondrion membrane</location>
        <topology evidence="2 17">Multi-pass membrane protein</topology>
    </subcellularLocation>
</comment>
<comment type="similarity">
    <text evidence="3 17">Belongs to the complex I subunit 4 family.</text>
</comment>
<dbReference type="InterPro" id="IPR001750">
    <property type="entry name" value="ND/Mrp_TM"/>
</dbReference>
<dbReference type="GO" id="GO:0008137">
    <property type="term" value="F:NADH dehydrogenase (ubiquinone) activity"/>
    <property type="evidence" value="ECO:0007669"/>
    <property type="project" value="UniProtKB-UniRule"/>
</dbReference>
<dbReference type="PRINTS" id="PR01437">
    <property type="entry name" value="NUOXDRDTASE4"/>
</dbReference>
<keyword evidence="10 17" id="KW-0249">Electron transport</keyword>
<feature type="transmembrane region" description="Helical" evidence="17">
    <location>
        <begin position="279"/>
        <end position="303"/>
    </location>
</feature>
<feature type="transmembrane region" description="Helical" evidence="17">
    <location>
        <begin position="50"/>
        <end position="68"/>
    </location>
</feature>
<keyword evidence="13 17" id="KW-0830">Ubiquinone</keyword>
<dbReference type="GeneID" id="3021818"/>
<dbReference type="GO" id="GO:0031966">
    <property type="term" value="C:mitochondrial membrane"/>
    <property type="evidence" value="ECO:0007669"/>
    <property type="project" value="UniProtKB-SubCell"/>
</dbReference>
<evidence type="ECO:0000256" key="5">
    <source>
        <dbReference type="ARBA" id="ARBA00021006"/>
    </source>
</evidence>
<gene>
    <name evidence="19" type="primary">nd4</name>
</gene>
<accession>Q674N2</accession>
<keyword evidence="6 17" id="KW-0813">Transport</keyword>
<feature type="domain" description="NADH:quinone oxidoreductase/Mrp antiporter transmembrane" evidence="18">
    <location>
        <begin position="95"/>
        <end position="367"/>
    </location>
</feature>
<evidence type="ECO:0000256" key="1">
    <source>
        <dbReference type="ARBA" id="ARBA00003257"/>
    </source>
</evidence>
<comment type="function">
    <text evidence="1">Core subunit of the mitochondrial membrane respiratory chain NADH dehydrogenase (Complex I) that is believed to belong to the minimal assembly required for catalysis. Complex I functions in the transfer of electrons from NADH to the respiratory chain. The immediate electron acceptor for the enzyme is believed to be ubiquinone.</text>
</comment>
<dbReference type="EC" id="7.1.1.2" evidence="4 17"/>
<geneLocation type="mitochondrion" evidence="19"/>
<evidence type="ECO:0000256" key="14">
    <source>
        <dbReference type="ARBA" id="ARBA00023128"/>
    </source>
</evidence>